<keyword evidence="4" id="KW-0238">DNA-binding</keyword>
<dbReference type="InterPro" id="IPR000014">
    <property type="entry name" value="PAS"/>
</dbReference>
<dbReference type="PANTHER" id="PTHR32071">
    <property type="entry name" value="TRANSCRIPTIONAL REGULATORY PROTEIN"/>
    <property type="match status" value="1"/>
</dbReference>
<dbReference type="SUPFAM" id="SSF55785">
    <property type="entry name" value="PYP-like sensor domain (PAS domain)"/>
    <property type="match status" value="1"/>
</dbReference>
<dbReference type="InterPro" id="IPR035965">
    <property type="entry name" value="PAS-like_dom_sf"/>
</dbReference>
<dbReference type="SMART" id="SM00091">
    <property type="entry name" value="PAS"/>
    <property type="match status" value="1"/>
</dbReference>
<reference evidence="7 8" key="1">
    <citation type="submission" date="2012-09" db="EMBL/GenBank/DDBJ databases">
        <title>Genome Sequence of alkane-degrading Bacterium Alcanivorax sp. 6-D-6.</title>
        <authorList>
            <person name="Lai Q."/>
            <person name="Shao Z."/>
        </authorList>
    </citation>
    <scope>NUCLEOTIDE SEQUENCE [LARGE SCALE GENOMIC DNA]</scope>
    <source>
        <strain evidence="7 8">6-D-6</strain>
    </source>
</reference>
<dbReference type="SUPFAM" id="SSF46689">
    <property type="entry name" value="Homeodomain-like"/>
    <property type="match status" value="1"/>
</dbReference>
<dbReference type="Pfam" id="PF25601">
    <property type="entry name" value="AAA_lid_14"/>
    <property type="match status" value="1"/>
</dbReference>
<dbReference type="SMART" id="SM00382">
    <property type="entry name" value="AAA"/>
    <property type="match status" value="1"/>
</dbReference>
<dbReference type="CDD" id="cd00130">
    <property type="entry name" value="PAS"/>
    <property type="match status" value="1"/>
</dbReference>
<keyword evidence="2" id="KW-0067">ATP-binding</keyword>
<keyword evidence="1" id="KW-0547">Nucleotide-binding</keyword>
<name>A0ABQ6YCD1_9GAMM</name>
<dbReference type="Gene3D" id="1.10.10.60">
    <property type="entry name" value="Homeodomain-like"/>
    <property type="match status" value="1"/>
</dbReference>
<dbReference type="InterPro" id="IPR002197">
    <property type="entry name" value="HTH_Fis"/>
</dbReference>
<proteinExistence type="predicted"/>
<dbReference type="Gene3D" id="1.10.8.60">
    <property type="match status" value="1"/>
</dbReference>
<keyword evidence="8" id="KW-1185">Reference proteome</keyword>
<dbReference type="InterPro" id="IPR025943">
    <property type="entry name" value="Sigma_54_int_dom_ATP-bd_2"/>
</dbReference>
<keyword evidence="3" id="KW-0805">Transcription regulation</keyword>
<evidence type="ECO:0000313" key="8">
    <source>
        <dbReference type="Proteomes" id="UP000771797"/>
    </source>
</evidence>
<dbReference type="InterPro" id="IPR025662">
    <property type="entry name" value="Sigma_54_int_dom_ATP-bd_1"/>
</dbReference>
<dbReference type="EMBL" id="AQPF01000003">
    <property type="protein sequence ID" value="KAF0807781.1"/>
    <property type="molecule type" value="Genomic_DNA"/>
</dbReference>
<dbReference type="InterPro" id="IPR013767">
    <property type="entry name" value="PAS_fold"/>
</dbReference>
<dbReference type="PROSITE" id="PS00688">
    <property type="entry name" value="SIGMA54_INTERACT_3"/>
    <property type="match status" value="1"/>
</dbReference>
<evidence type="ECO:0000256" key="5">
    <source>
        <dbReference type="ARBA" id="ARBA00023163"/>
    </source>
</evidence>
<dbReference type="Pfam" id="PF00158">
    <property type="entry name" value="Sigma54_activat"/>
    <property type="match status" value="1"/>
</dbReference>
<dbReference type="InterPro" id="IPR009057">
    <property type="entry name" value="Homeodomain-like_sf"/>
</dbReference>
<protein>
    <recommendedName>
        <fullName evidence="6">Sigma-54 factor interaction domain-containing protein</fullName>
    </recommendedName>
</protein>
<keyword evidence="5" id="KW-0804">Transcription</keyword>
<dbReference type="CDD" id="cd00009">
    <property type="entry name" value="AAA"/>
    <property type="match status" value="1"/>
</dbReference>
<dbReference type="PROSITE" id="PS00676">
    <property type="entry name" value="SIGMA54_INTERACT_2"/>
    <property type="match status" value="1"/>
</dbReference>
<dbReference type="Gene3D" id="3.30.450.20">
    <property type="entry name" value="PAS domain"/>
    <property type="match status" value="1"/>
</dbReference>
<dbReference type="InterPro" id="IPR027417">
    <property type="entry name" value="P-loop_NTPase"/>
</dbReference>
<organism evidence="7 8">
    <name type="scientific">Alcanivorax xiamenensis</name>
    <dbReference type="NCBI Taxonomy" id="1177156"/>
    <lineage>
        <taxon>Bacteria</taxon>
        <taxon>Pseudomonadati</taxon>
        <taxon>Pseudomonadota</taxon>
        <taxon>Gammaproteobacteria</taxon>
        <taxon>Oceanospirillales</taxon>
        <taxon>Alcanivoracaceae</taxon>
        <taxon>Alcanivorax</taxon>
    </lineage>
</organism>
<dbReference type="PRINTS" id="PR01590">
    <property type="entry name" value="HTHFIS"/>
</dbReference>
<dbReference type="Pfam" id="PF00989">
    <property type="entry name" value="PAS"/>
    <property type="match status" value="1"/>
</dbReference>
<evidence type="ECO:0000256" key="4">
    <source>
        <dbReference type="ARBA" id="ARBA00023125"/>
    </source>
</evidence>
<evidence type="ECO:0000256" key="3">
    <source>
        <dbReference type="ARBA" id="ARBA00023015"/>
    </source>
</evidence>
<dbReference type="Gene3D" id="3.40.50.300">
    <property type="entry name" value="P-loop containing nucleotide triphosphate hydrolases"/>
    <property type="match status" value="1"/>
</dbReference>
<dbReference type="PROSITE" id="PS00675">
    <property type="entry name" value="SIGMA54_INTERACT_1"/>
    <property type="match status" value="1"/>
</dbReference>
<gene>
    <name evidence="7" type="ORF">A6D6_00778</name>
</gene>
<dbReference type="Proteomes" id="UP000771797">
    <property type="component" value="Unassembled WGS sequence"/>
</dbReference>
<evidence type="ECO:0000256" key="2">
    <source>
        <dbReference type="ARBA" id="ARBA00022840"/>
    </source>
</evidence>
<dbReference type="InterPro" id="IPR002078">
    <property type="entry name" value="Sigma_54_int"/>
</dbReference>
<evidence type="ECO:0000256" key="1">
    <source>
        <dbReference type="ARBA" id="ARBA00022741"/>
    </source>
</evidence>
<evidence type="ECO:0000259" key="6">
    <source>
        <dbReference type="PROSITE" id="PS50045"/>
    </source>
</evidence>
<dbReference type="Pfam" id="PF02954">
    <property type="entry name" value="HTH_8"/>
    <property type="match status" value="1"/>
</dbReference>
<feature type="domain" description="Sigma-54 factor interaction" evidence="6">
    <location>
        <begin position="168"/>
        <end position="397"/>
    </location>
</feature>
<dbReference type="InterPro" id="IPR025944">
    <property type="entry name" value="Sigma_54_int_dom_CS"/>
</dbReference>
<dbReference type="PANTHER" id="PTHR32071:SF99">
    <property type="entry name" value="TRANSCRIPTIONAL REGULATORY PROTEIN"/>
    <property type="match status" value="1"/>
</dbReference>
<comment type="caution">
    <text evidence="7">The sequence shown here is derived from an EMBL/GenBank/DDBJ whole genome shotgun (WGS) entry which is preliminary data.</text>
</comment>
<evidence type="ECO:0000313" key="7">
    <source>
        <dbReference type="EMBL" id="KAF0807781.1"/>
    </source>
</evidence>
<dbReference type="SUPFAM" id="SSF52540">
    <property type="entry name" value="P-loop containing nucleoside triphosphate hydrolases"/>
    <property type="match status" value="1"/>
</dbReference>
<accession>A0ABQ6YCD1</accession>
<dbReference type="InterPro" id="IPR003593">
    <property type="entry name" value="AAA+_ATPase"/>
</dbReference>
<dbReference type="InterPro" id="IPR058031">
    <property type="entry name" value="AAA_lid_NorR"/>
</dbReference>
<sequence length="478" mass="51829">MSVSGGICMTQLFSNNDKSGLTRDLIEALFPMFEQASAGGIAVDRQARITWINANYASLLGIEDPAAVIGEPVRRVIPMTRMPEVVETGRPLLLDIMEYESQQLVVTRLPYFDDGGRVMGAVAFVLYDDLQPLTPLVSKYRRLHQDLVAARKALARKNRGTRYSLGDFVGASPAALEVKRRARLAAGRDTPVLLLGETGTGKEVLAQAIHALSRRAGRPFVGVNVAAIPENLLEAEFFGVAPGAYTGADRRARDGKFQLANGGTLFLDEVGDMPLALQAKLLRALQEGEIEPLGSNKVAPVDVRVVAATSRNLETMMAEGRFRSDLYYRLNVLEITIPPLRERLPDLGVLCEAILEDIGAGLELRAEITDAAVSALSGYDWPGNVRELRNVLERGLTMGEETGLLDADAIFKVLPRKSGRLQPVGAAHPARPLAQVLAEAELQAIEAALVACRGNRSRAARMLGISRSALYEKLNKLS</sequence>
<dbReference type="PROSITE" id="PS50045">
    <property type="entry name" value="SIGMA54_INTERACT_4"/>
    <property type="match status" value="1"/>
</dbReference>